<accession>A0A143H8A7</accession>
<dbReference type="Proteomes" id="UP000076021">
    <property type="component" value="Chromosome"/>
</dbReference>
<protein>
    <submittedName>
        <fullName evidence="2">Uncharacterized protein</fullName>
    </submittedName>
</protein>
<reference evidence="3" key="2">
    <citation type="submission" date="2016-03" db="EMBL/GenBank/DDBJ databases">
        <authorList>
            <person name="Ploux O."/>
        </authorList>
    </citation>
    <scope>NUCLEOTIDE SEQUENCE [LARGE SCALE GENOMIC DNA]</scope>
    <source>
        <strain evidence="3">PP9</strain>
    </source>
</reference>
<evidence type="ECO:0000313" key="3">
    <source>
        <dbReference type="Proteomes" id="UP000076021"/>
    </source>
</evidence>
<dbReference type="RefSeq" id="WP_066783984.1">
    <property type="nucleotide sequence ID" value="NZ_CP014806.1"/>
</dbReference>
<dbReference type="OrthoDB" id="9801679at2"/>
<reference evidence="2 3" key="1">
    <citation type="journal article" date="2016" name="Genome Announc.">
        <title>Whole-Genome Sequence of Rummeliibacillus stabekisii Strain PP9 Isolated from Antarctic Soil.</title>
        <authorList>
            <person name="da Mota F.F."/>
            <person name="Vollu R.E."/>
            <person name="Jurelevicius D."/>
            <person name="Seldin L."/>
        </authorList>
    </citation>
    <scope>NUCLEOTIDE SEQUENCE [LARGE SCALE GENOMIC DNA]</scope>
    <source>
        <strain evidence="2 3">PP9</strain>
    </source>
</reference>
<feature type="chain" id="PRO_5039404892" evidence="1">
    <location>
        <begin position="24"/>
        <end position="467"/>
    </location>
</feature>
<gene>
    <name evidence="2" type="ORF">ATY39_00135</name>
</gene>
<feature type="signal peptide" evidence="1">
    <location>
        <begin position="1"/>
        <end position="23"/>
    </location>
</feature>
<evidence type="ECO:0000313" key="2">
    <source>
        <dbReference type="EMBL" id="AMW97954.1"/>
    </source>
</evidence>
<keyword evidence="1" id="KW-0732">Signal</keyword>
<name>A0A143H8A7_9BACL</name>
<dbReference type="KEGG" id="rst:ATY39_00135"/>
<proteinExistence type="predicted"/>
<keyword evidence="3" id="KW-1185">Reference proteome</keyword>
<dbReference type="EMBL" id="CP014806">
    <property type="protein sequence ID" value="AMW97954.1"/>
    <property type="molecule type" value="Genomic_DNA"/>
</dbReference>
<sequence length="467" mass="50091">MTNYKFVKPAAACVIGASLLTTSMILPVVDVSAKTAYKVNSKGKLVNAKTNKVVKSYKTYKGKLYKDGKKFTGIYKKKFYYKKGVKATGTYKGAYYSKGIKKVTTGLYKGKFYKNGALNVGLTLYKGKYYFNASLANGPIKDKNGEIKSYKNGLAVIYTVKTVPTVYVLADYTLASSVKGSKYTSDEPVVIASTKAKKTTLKREKGEYTVSSAPKLDAAFFKDKSGSSITSKTVNRIVSITETGEKISVPVTYSIEPAKTIKVETFKNGTNEQTSKVKVSGKVTKPYGLSDLLKAIDFKTTDQYGVQSEPLTAADEVTFTAVTGKAQFTNNTSKHATVQAATAGSVVNATVTKDGKSVTVELTFEHAFDNTPNNGGGSGTEDGVKVVSPTEFTGTSENPKVFNGTIQVDITNVEKLEHATINGNLILTGQPKGITFTSIKVNGHLDASGVKGSNISFDGIEVEEITL</sequence>
<organism evidence="2 3">
    <name type="scientific">Rummeliibacillus stabekisii</name>
    <dbReference type="NCBI Taxonomy" id="241244"/>
    <lineage>
        <taxon>Bacteria</taxon>
        <taxon>Bacillati</taxon>
        <taxon>Bacillota</taxon>
        <taxon>Bacilli</taxon>
        <taxon>Bacillales</taxon>
        <taxon>Caryophanaceae</taxon>
        <taxon>Rummeliibacillus</taxon>
    </lineage>
</organism>
<dbReference type="AlphaFoldDB" id="A0A143H8A7"/>
<evidence type="ECO:0000256" key="1">
    <source>
        <dbReference type="SAM" id="SignalP"/>
    </source>
</evidence>